<name>D8LQ42_ECTSI</name>
<reference evidence="3 4" key="1">
    <citation type="journal article" date="2010" name="Nature">
        <title>The Ectocarpus genome and the independent evolution of multicellularity in brown algae.</title>
        <authorList>
            <person name="Cock J.M."/>
            <person name="Sterck L."/>
            <person name="Rouze P."/>
            <person name="Scornet D."/>
            <person name="Allen A.E."/>
            <person name="Amoutzias G."/>
            <person name="Anthouard V."/>
            <person name="Artiguenave F."/>
            <person name="Aury J.M."/>
            <person name="Badger J.H."/>
            <person name="Beszteri B."/>
            <person name="Billiau K."/>
            <person name="Bonnet E."/>
            <person name="Bothwell J.H."/>
            <person name="Bowler C."/>
            <person name="Boyen C."/>
            <person name="Brownlee C."/>
            <person name="Carrano C.J."/>
            <person name="Charrier B."/>
            <person name="Cho G.Y."/>
            <person name="Coelho S.M."/>
            <person name="Collen J."/>
            <person name="Corre E."/>
            <person name="Da Silva C."/>
            <person name="Delage L."/>
            <person name="Delaroque N."/>
            <person name="Dittami S.M."/>
            <person name="Doulbeau S."/>
            <person name="Elias M."/>
            <person name="Farnham G."/>
            <person name="Gachon C.M."/>
            <person name="Gschloessl B."/>
            <person name="Heesch S."/>
            <person name="Jabbari K."/>
            <person name="Jubin C."/>
            <person name="Kawai H."/>
            <person name="Kimura K."/>
            <person name="Kloareg B."/>
            <person name="Kupper F.C."/>
            <person name="Lang D."/>
            <person name="Le Bail A."/>
            <person name="Leblanc C."/>
            <person name="Lerouge P."/>
            <person name="Lohr M."/>
            <person name="Lopez P.J."/>
            <person name="Martens C."/>
            <person name="Maumus F."/>
            <person name="Michel G."/>
            <person name="Miranda-Saavedra D."/>
            <person name="Morales J."/>
            <person name="Moreau H."/>
            <person name="Motomura T."/>
            <person name="Nagasato C."/>
            <person name="Napoli C.A."/>
            <person name="Nelson D.R."/>
            <person name="Nyvall-Collen P."/>
            <person name="Peters A.F."/>
            <person name="Pommier C."/>
            <person name="Potin P."/>
            <person name="Poulain J."/>
            <person name="Quesneville H."/>
            <person name="Read B."/>
            <person name="Rensing S.A."/>
            <person name="Ritter A."/>
            <person name="Rousvoal S."/>
            <person name="Samanta M."/>
            <person name="Samson G."/>
            <person name="Schroeder D.C."/>
            <person name="Segurens B."/>
            <person name="Strittmatter M."/>
            <person name="Tonon T."/>
            <person name="Tregear J.W."/>
            <person name="Valentin K."/>
            <person name="von Dassow P."/>
            <person name="Yamagishi T."/>
            <person name="Van de Peer Y."/>
            <person name="Wincker P."/>
        </authorList>
    </citation>
    <scope>NUCLEOTIDE SEQUENCE [LARGE SCALE GENOMIC DNA]</scope>
    <source>
        <strain evidence="4">Ec32 / CCAP1310/4</strain>
    </source>
</reference>
<gene>
    <name evidence="3" type="ORF">Esi_0059_0026</name>
</gene>
<protein>
    <submittedName>
        <fullName evidence="3">Uncharacterized protein</fullName>
    </submittedName>
</protein>
<feature type="signal peptide" evidence="2">
    <location>
        <begin position="1"/>
        <end position="21"/>
    </location>
</feature>
<proteinExistence type="predicted"/>
<evidence type="ECO:0000256" key="1">
    <source>
        <dbReference type="SAM" id="Phobius"/>
    </source>
</evidence>
<evidence type="ECO:0000313" key="4">
    <source>
        <dbReference type="Proteomes" id="UP000002630"/>
    </source>
</evidence>
<feature type="chain" id="PRO_5003117423" evidence="2">
    <location>
        <begin position="22"/>
        <end position="1541"/>
    </location>
</feature>
<keyword evidence="4" id="KW-1185">Reference proteome</keyword>
<dbReference type="InParanoid" id="D8LQ42"/>
<evidence type="ECO:0000313" key="3">
    <source>
        <dbReference type="EMBL" id="CBN77422.1"/>
    </source>
</evidence>
<dbReference type="Proteomes" id="UP000002630">
    <property type="component" value="Linkage Group LG27"/>
</dbReference>
<sequence length="1541" mass="160346">MTVRSAALVAAAAVAGGFVAAQSNTTATSSTGTTFAAIAGYTPVSDVVEHSELDLDVAEIEAGADLLSEAGFATAYTAYSVGGNSEKTDSTRTVQGFSTGAQEKLTGEVTFDIWEAFWGSPDYADQYTSGACLGTGTFAGASNLTRSECCLKGAQYQNIWMYVTHELYDAVGDCENGDLSANDGGPHAWDEGWAFYAGSLEGTDVGGTGDGQMLYALAEKRCENFGTCTGDSDGSDTTGVSAINSELLTLWETGQASLLAEECTEASAVIDQILPLMAVPLIQGLLRYTYLADPAIGTGGDKEAAELWAFSASILPWISTCDAAVGTKVRDNTELGSASAPMADGYAAIKAELETVYSCMGITCAQVGGLLDDTGAYYADFEPCVDADASTTSVTSATGTYANIAGYEPGSDVVEHSELDLDVADMEAGTDLESEAGLTAAYTAYSEGGNSEKTDSTRTLQGLSTDAQEKLTGEATFDVWEAYWGSPDYADQYTSAACQGTGTFEGAEMVTRSECCLKGAQYQNVWMYVTHELYDAVGDCENGDLSANDGGPHAWDEGWAFYTGSLEGTAVGGTGDGQMLYALAEKRCENFGTCTGDSDGSDTTGVSAINSELLGLWEDGKANLLAEQCTQASAVIDQIVPLMAVPLIQGLLRYTYLADPAIGTGGDKEAAELWAFSASILPWISACDAAVGTTVRDNTELGSASAPMADGYAAIKTQLETVYSCMGITCAQVGGLLDDTGAYYTDFEPCDDSTSTTDSATSATGTYADIAGYTPGSDVVEHSELDLDVADMEAGTDLESEAGLTAAYTAYSEGGNSEKTDSTRTLQGLSTDADGKLTGEATFDVWEAYWGSPDYADQYTSAACQGTGTFEGAEMVTRSECCLKGAQYQNVWMYVTHELYDAVGDCENGDLSANDGGPHAWDEGWAFYTGSLEGTAVGGTGDGQMLYALAEKRCENFGTCTGDSDGSDTTGVSAINSELLGLWEDGKANLLAEQCTQASAVIDQIVPLMAVPLIQGLLRYTYLADPAIGTGGDKEAAELWAFSASILPWISACDAAVGTTVRDNTELGSASAPMADGYAAIKTQLETVYSCMGITCAQVGGLLDDTGAYYTDFEPCDDSTSTTDSATSATGTYADIAGYTPGSDVVEHSELDLDVADMEAGTDLESEAGLTAAYTAYSEGGNSEKTDSTRTLQGLSTDADGKLTGEATFDVWEAYWGSPDYADQYTSAACQGTGTFEGAEMVTRSECCLKGAQYQNVWMYVTHELYDAVVDCENGDLSANDGGPHAWDEGWAFYAGSLEGTDAGGSGDGQMIYALAEKRCENFGTCSGDTDGSDATGVSAINSELLTLWEVGKANLLAEECTEASAVIDQIVPLMAVPLIQGLLRYTYLADPAIGTGGDKEAAELWAFSASILPWISACDAAVGTAVRDNTELGSASAPMADGYAAIKTQLETVYSCMGITCAQVGGLLDDTGAYYTDFEPCDDGSLASIDRSSDSGLDDGGIAGVTIGVIAAAAIGVAAVVLFKKRRKGAATVNENLGNF</sequence>
<dbReference type="InterPro" id="IPR011643">
    <property type="entry name" value="HCR1"/>
</dbReference>
<dbReference type="Pfam" id="PF07692">
    <property type="entry name" value="Fea1"/>
    <property type="match status" value="4"/>
</dbReference>
<organism evidence="3 4">
    <name type="scientific">Ectocarpus siliculosus</name>
    <name type="common">Brown alga</name>
    <name type="synonym">Conferva siliculosa</name>
    <dbReference type="NCBI Taxonomy" id="2880"/>
    <lineage>
        <taxon>Eukaryota</taxon>
        <taxon>Sar</taxon>
        <taxon>Stramenopiles</taxon>
        <taxon>Ochrophyta</taxon>
        <taxon>PX clade</taxon>
        <taxon>Phaeophyceae</taxon>
        <taxon>Ectocarpales</taxon>
        <taxon>Ectocarpaceae</taxon>
        <taxon>Ectocarpus</taxon>
    </lineage>
</organism>
<dbReference type="EMBL" id="FN648807">
    <property type="protein sequence ID" value="CBN77422.1"/>
    <property type="molecule type" value="Genomic_DNA"/>
</dbReference>
<dbReference type="OMA" id="RSECCLK"/>
<keyword evidence="1" id="KW-0812">Transmembrane</keyword>
<keyword evidence="1" id="KW-0472">Membrane</keyword>
<accession>D8LQ42</accession>
<evidence type="ECO:0000256" key="2">
    <source>
        <dbReference type="SAM" id="SignalP"/>
    </source>
</evidence>
<dbReference type="eggNOG" id="ENOG502RNAK">
    <property type="taxonomic scope" value="Eukaryota"/>
</dbReference>
<keyword evidence="2" id="KW-0732">Signal</keyword>
<dbReference type="EMBL" id="FN649752">
    <property type="protein sequence ID" value="CBN77422.1"/>
    <property type="molecule type" value="Genomic_DNA"/>
</dbReference>
<keyword evidence="1" id="KW-1133">Transmembrane helix</keyword>
<dbReference type="OrthoDB" id="41870at2759"/>
<feature type="transmembrane region" description="Helical" evidence="1">
    <location>
        <begin position="1502"/>
        <end position="1524"/>
    </location>
</feature>